<feature type="transmembrane region" description="Helical" evidence="8">
    <location>
        <begin position="233"/>
        <end position="260"/>
    </location>
</feature>
<keyword evidence="6" id="KW-0406">Ion transport</keyword>
<evidence type="ECO:0000256" key="5">
    <source>
        <dbReference type="ARBA" id="ARBA00022989"/>
    </source>
</evidence>
<keyword evidence="3" id="KW-1003">Cell membrane</keyword>
<dbReference type="Pfam" id="PF02386">
    <property type="entry name" value="TrkH"/>
    <property type="match status" value="1"/>
</dbReference>
<accession>A0A5J6Z7G2</accession>
<feature type="transmembrane region" description="Helical" evidence="8">
    <location>
        <begin position="315"/>
        <end position="336"/>
    </location>
</feature>
<keyword evidence="4 8" id="KW-0812">Transmembrane</keyword>
<feature type="transmembrane region" description="Helical" evidence="8">
    <location>
        <begin position="79"/>
        <end position="103"/>
    </location>
</feature>
<evidence type="ECO:0000256" key="6">
    <source>
        <dbReference type="ARBA" id="ARBA00023065"/>
    </source>
</evidence>
<comment type="subcellular location">
    <subcellularLocation>
        <location evidence="1">Cell membrane</location>
        <topology evidence="1">Multi-pass membrane protein</topology>
    </subcellularLocation>
</comment>
<name>A0A5J6Z7G2_9CORY</name>
<keyword evidence="2" id="KW-0813">Transport</keyword>
<dbReference type="PANTHER" id="PTHR32024">
    <property type="entry name" value="TRK SYSTEM POTASSIUM UPTAKE PROTEIN TRKG-RELATED"/>
    <property type="match status" value="1"/>
</dbReference>
<feature type="transmembrane region" description="Helical" evidence="8">
    <location>
        <begin position="115"/>
        <end position="139"/>
    </location>
</feature>
<reference evidence="10" key="1">
    <citation type="submission" date="2019-10" db="EMBL/GenBank/DDBJ databases">
        <title>Complete genome sequence of Corynebacterium urogenitalis DSM 108747, isolated from the genital tract of a cow.</title>
        <authorList>
            <person name="Ruckert C."/>
            <person name="Ballas P."/>
            <person name="Wagener K."/>
            <person name="Drillich M."/>
            <person name="Kaempfer P."/>
            <person name="Busse H.-J."/>
            <person name="Ehling-Schulz M."/>
        </authorList>
    </citation>
    <scope>NUCLEOTIDE SEQUENCE [LARGE SCALE GENOMIC DNA]</scope>
    <source>
        <strain evidence="10">LMM 1652</strain>
    </source>
</reference>
<dbReference type="KEGG" id="cuo:CUROG_07535"/>
<sequence>MTGKSKRQHSASLQAARLTAGAFLLLIVIGALLLSLPISTHAEGSVPLLTGIFTATSAVCLTGLIVVDTATYWTPFGQAVIFALIQIGGLGIMTLATLTGMLLVRKNVVEYNNDWLLLSPLMIAVILGGLGFSVLVELVRRLQRSQRERVEGQRWARGRMSITSQMTLWGTGALLLIGFLVYLIAEWHGAFEGFSVGQKVLNALFGSVTARTAGFNAIDYAQVSDPTLLATNALMFIGGGSAGTAGGVKITTFVVLLAAMWTELIGEREVILGHRRIPDGVVRQAMTVAGAGVLVVGASVIALRTLNPHIDGDRVTFEVFSAFGTVGLSTGITALLDAPSQIILCLLMYLGRIGPITLVAALAAINSARHFRYPAERPLIG</sequence>
<evidence type="ECO:0000313" key="10">
    <source>
        <dbReference type="Proteomes" id="UP000326711"/>
    </source>
</evidence>
<dbReference type="EMBL" id="CP045032">
    <property type="protein sequence ID" value="QFQ02856.1"/>
    <property type="molecule type" value="Genomic_DNA"/>
</dbReference>
<evidence type="ECO:0000256" key="7">
    <source>
        <dbReference type="ARBA" id="ARBA00023136"/>
    </source>
</evidence>
<dbReference type="GO" id="GO:0005886">
    <property type="term" value="C:plasma membrane"/>
    <property type="evidence" value="ECO:0007669"/>
    <property type="project" value="UniProtKB-SubCell"/>
</dbReference>
<organism evidence="9 10">
    <name type="scientific">Corynebacterium urogenitale</name>
    <dbReference type="NCBI Taxonomy" id="2487892"/>
    <lineage>
        <taxon>Bacteria</taxon>
        <taxon>Bacillati</taxon>
        <taxon>Actinomycetota</taxon>
        <taxon>Actinomycetes</taxon>
        <taxon>Mycobacteriales</taxon>
        <taxon>Corynebacteriaceae</taxon>
        <taxon>Corynebacterium</taxon>
    </lineage>
</organism>
<dbReference type="InterPro" id="IPR003445">
    <property type="entry name" value="Cat_transpt"/>
</dbReference>
<feature type="transmembrane region" description="Helical" evidence="8">
    <location>
        <begin position="46"/>
        <end position="67"/>
    </location>
</feature>
<keyword evidence="10" id="KW-1185">Reference proteome</keyword>
<keyword evidence="7 8" id="KW-0472">Membrane</keyword>
<feature type="transmembrane region" description="Helical" evidence="8">
    <location>
        <begin position="281"/>
        <end position="303"/>
    </location>
</feature>
<dbReference type="OrthoDB" id="9810952at2"/>
<feature type="transmembrane region" description="Helical" evidence="8">
    <location>
        <begin position="343"/>
        <end position="365"/>
    </location>
</feature>
<dbReference type="PANTHER" id="PTHR32024:SF1">
    <property type="entry name" value="KTR SYSTEM POTASSIUM UPTAKE PROTEIN B"/>
    <property type="match status" value="1"/>
</dbReference>
<evidence type="ECO:0000256" key="4">
    <source>
        <dbReference type="ARBA" id="ARBA00022692"/>
    </source>
</evidence>
<gene>
    <name evidence="9" type="primary">ktrB</name>
    <name evidence="9" type="ORF">CUROG_07535</name>
</gene>
<proteinExistence type="predicted"/>
<evidence type="ECO:0000256" key="3">
    <source>
        <dbReference type="ARBA" id="ARBA00022475"/>
    </source>
</evidence>
<dbReference type="GO" id="GO:0030001">
    <property type="term" value="P:metal ion transport"/>
    <property type="evidence" value="ECO:0007669"/>
    <property type="project" value="UniProtKB-ARBA"/>
</dbReference>
<evidence type="ECO:0000256" key="2">
    <source>
        <dbReference type="ARBA" id="ARBA00022448"/>
    </source>
</evidence>
<evidence type="ECO:0000256" key="1">
    <source>
        <dbReference type="ARBA" id="ARBA00004651"/>
    </source>
</evidence>
<evidence type="ECO:0000313" key="9">
    <source>
        <dbReference type="EMBL" id="QFQ02856.1"/>
    </source>
</evidence>
<dbReference type="RefSeq" id="WP_151903169.1">
    <property type="nucleotide sequence ID" value="NZ_CP045032.1"/>
</dbReference>
<dbReference type="AlphaFoldDB" id="A0A5J6Z7G2"/>
<dbReference type="Proteomes" id="UP000326711">
    <property type="component" value="Chromosome"/>
</dbReference>
<feature type="transmembrane region" description="Helical" evidence="8">
    <location>
        <begin position="166"/>
        <end position="185"/>
    </location>
</feature>
<keyword evidence="5 8" id="KW-1133">Transmembrane helix</keyword>
<protein>
    <submittedName>
        <fullName evidence="9">Ktr system potassium uptake protein B</fullName>
    </submittedName>
</protein>
<evidence type="ECO:0000256" key="8">
    <source>
        <dbReference type="SAM" id="Phobius"/>
    </source>
</evidence>
<dbReference type="GO" id="GO:0008324">
    <property type="term" value="F:monoatomic cation transmembrane transporter activity"/>
    <property type="evidence" value="ECO:0007669"/>
    <property type="project" value="InterPro"/>
</dbReference>
<feature type="transmembrane region" description="Helical" evidence="8">
    <location>
        <begin position="21"/>
        <end position="40"/>
    </location>
</feature>